<dbReference type="EMBL" id="CP159373">
    <property type="protein sequence ID" value="XCN73333.1"/>
    <property type="molecule type" value="Genomic_DNA"/>
</dbReference>
<evidence type="ECO:0000313" key="2">
    <source>
        <dbReference type="EMBL" id="XCN73333.1"/>
    </source>
</evidence>
<keyword evidence="1" id="KW-1133">Transmembrane helix</keyword>
<reference evidence="2" key="2">
    <citation type="submission" date="2024-06" db="EMBL/GenBank/DDBJ databases">
        <authorList>
            <person name="Plum-Jensen L.E."/>
            <person name="Schramm A."/>
            <person name="Marshall I.P.G."/>
        </authorList>
    </citation>
    <scope>NUCLEOTIDE SEQUENCE</scope>
    <source>
        <strain evidence="2">Rat1</strain>
    </source>
</reference>
<feature type="transmembrane region" description="Helical" evidence="1">
    <location>
        <begin position="20"/>
        <end position="45"/>
    </location>
</feature>
<gene>
    <name evidence="2" type="ORF">Q3M24_00840</name>
</gene>
<keyword evidence="1" id="KW-0812">Transmembrane</keyword>
<evidence type="ECO:0000256" key="1">
    <source>
        <dbReference type="SAM" id="Phobius"/>
    </source>
</evidence>
<accession>A0AAU8LWS2</accession>
<sequence>MKKTEYSKEGITFLDIIKGLLFIVVFFGLTVFLGNLVLVAFVHIADYVV</sequence>
<name>A0AAU8LWS2_9BACT</name>
<reference evidence="2" key="1">
    <citation type="journal article" date="2024" name="Syst. Appl. Microbiol.">
        <title>First single-strain enrichments of Electrothrix cable bacteria, description of E. aestuarii sp. nov. and E. rattekaaiensis sp. nov., and proposal of a cable bacteria taxonomy following the rules of the SeqCode.</title>
        <authorList>
            <person name="Plum-Jensen L.E."/>
            <person name="Schramm A."/>
            <person name="Marshall I.P.G."/>
        </authorList>
    </citation>
    <scope>NUCLEOTIDE SEQUENCE</scope>
    <source>
        <strain evidence="2">Rat1</strain>
    </source>
</reference>
<organism evidence="2">
    <name type="scientific">Candidatus Electrothrix aestuarii</name>
    <dbReference type="NCBI Taxonomy" id="3062594"/>
    <lineage>
        <taxon>Bacteria</taxon>
        <taxon>Pseudomonadati</taxon>
        <taxon>Thermodesulfobacteriota</taxon>
        <taxon>Desulfobulbia</taxon>
        <taxon>Desulfobulbales</taxon>
        <taxon>Desulfobulbaceae</taxon>
        <taxon>Candidatus Electrothrix</taxon>
    </lineage>
</organism>
<dbReference type="KEGG" id="eaj:Q3M24_00840"/>
<dbReference type="AlphaFoldDB" id="A0AAU8LWS2"/>
<keyword evidence="1" id="KW-0472">Membrane</keyword>
<proteinExistence type="predicted"/>
<protein>
    <submittedName>
        <fullName evidence="2">Uncharacterized protein</fullName>
    </submittedName>
</protein>